<sequence>MNRQLENLIKVGTVAEVDPQTNRLRVSHGGLQTDWLPYLVPAAGGVAVWRLPSVGEMCVVLSPSGETENGIVLLGMASSQFPAPSNSPDETVMQFPDGARLAYNHQSGALTATGVKTANLSAATSVTIDTPQTNMTGALTVAGLLTYQGGMSGGGGSGTTITGSLNHTGSFTNTGTMSSNGVVLHSHTHPDLTSGGNTGEPNP</sequence>
<dbReference type="NCBIfam" id="TIGR01644">
    <property type="entry name" value="phage_P2_V"/>
    <property type="match status" value="1"/>
</dbReference>
<feature type="region of interest" description="Disordered" evidence="1">
    <location>
        <begin position="178"/>
        <end position="203"/>
    </location>
</feature>
<dbReference type="InterPro" id="IPR040629">
    <property type="entry name" value="Phage_spike"/>
</dbReference>
<evidence type="ECO:0000256" key="1">
    <source>
        <dbReference type="SAM" id="MobiDB-lite"/>
    </source>
</evidence>
<evidence type="ECO:0000259" key="2">
    <source>
        <dbReference type="Pfam" id="PF04717"/>
    </source>
</evidence>
<protein>
    <submittedName>
        <fullName evidence="4">Phage baseplate assembly protein V</fullName>
    </submittedName>
</protein>
<keyword evidence="5" id="KW-1185">Reference proteome</keyword>
<dbReference type="RefSeq" id="WP_095501832.1">
    <property type="nucleotide sequence ID" value="NZ_WJXO01000001.1"/>
</dbReference>
<comment type="caution">
    <text evidence="4">The sequence shown here is derived from an EMBL/GenBank/DDBJ whole genome shotgun (WGS) entry which is preliminary data.</text>
</comment>
<dbReference type="AlphaFoldDB" id="A0A7X2KXK9"/>
<dbReference type="Gene3D" id="2.40.50.230">
    <property type="entry name" value="Gp5 N-terminal domain"/>
    <property type="match status" value="1"/>
</dbReference>
<organism evidence="4 5">
    <name type="scientific">Neisseria brasiliensis</name>
    <dbReference type="NCBI Taxonomy" id="2666100"/>
    <lineage>
        <taxon>Bacteria</taxon>
        <taxon>Pseudomonadati</taxon>
        <taxon>Pseudomonadota</taxon>
        <taxon>Betaproteobacteria</taxon>
        <taxon>Neisseriales</taxon>
        <taxon>Neisseriaceae</taxon>
        <taxon>Neisseria</taxon>
    </lineage>
</organism>
<dbReference type="InterPro" id="IPR037026">
    <property type="entry name" value="Vgr_OB-fold_dom_sf"/>
</dbReference>
<evidence type="ECO:0000313" key="5">
    <source>
        <dbReference type="Proteomes" id="UP000486297"/>
    </source>
</evidence>
<reference evidence="4" key="1">
    <citation type="journal article" name="Emerg. Infect. Dis.">
        <title>Two cases of a newly characterized neisseria species.</title>
        <authorList>
            <person name="Mustapha M."/>
            <person name="Lemos A.P.S."/>
            <person name="Harrison L.H."/>
            <person name="Vantyne D."/>
            <person name="Sacchi C.T."/>
        </authorList>
    </citation>
    <scope>NUCLEOTIDE SEQUENCE</scope>
    <source>
        <strain evidence="4">N.95.16</strain>
    </source>
</reference>
<dbReference type="EMBL" id="WJXO01000001">
    <property type="protein sequence ID" value="MRN37203.1"/>
    <property type="molecule type" value="Genomic_DNA"/>
</dbReference>
<dbReference type="InterPro" id="IPR006531">
    <property type="entry name" value="Gp5/Vgr_OB"/>
</dbReference>
<dbReference type="Gene3D" id="6.20.150.10">
    <property type="match status" value="1"/>
</dbReference>
<dbReference type="InterPro" id="IPR013046">
    <property type="entry name" value="GpV/Gp45"/>
</dbReference>
<dbReference type="Proteomes" id="UP000486297">
    <property type="component" value="Unassembled WGS sequence"/>
</dbReference>
<proteinExistence type="predicted"/>
<dbReference type="Pfam" id="PF18715">
    <property type="entry name" value="Phage_spike"/>
    <property type="match status" value="1"/>
</dbReference>
<feature type="domain" description="Gp5/Type VI secretion system Vgr protein OB-fold" evidence="2">
    <location>
        <begin position="11"/>
        <end position="75"/>
    </location>
</feature>
<evidence type="ECO:0000313" key="4">
    <source>
        <dbReference type="EMBL" id="MRN37203.1"/>
    </source>
</evidence>
<gene>
    <name evidence="4" type="ORF">GJU80_01445</name>
</gene>
<feature type="domain" description="Phage spike trimer" evidence="3">
    <location>
        <begin position="114"/>
        <end position="167"/>
    </location>
</feature>
<dbReference type="Pfam" id="PF04717">
    <property type="entry name" value="Phage_base_V"/>
    <property type="match status" value="1"/>
</dbReference>
<name>A0A7X2KXK9_9NEIS</name>
<accession>A0A7X2KXK9</accession>
<evidence type="ECO:0000259" key="3">
    <source>
        <dbReference type="Pfam" id="PF18715"/>
    </source>
</evidence>